<dbReference type="AlphaFoldDB" id="W1XYI1"/>
<organism evidence="1">
    <name type="scientific">human gut metagenome</name>
    <dbReference type="NCBI Taxonomy" id="408170"/>
    <lineage>
        <taxon>unclassified sequences</taxon>
        <taxon>metagenomes</taxon>
        <taxon>organismal metagenomes</taxon>
    </lineage>
</organism>
<comment type="caution">
    <text evidence="1">The sequence shown here is derived from an EMBL/GenBank/DDBJ whole genome shotgun (WGS) entry which is preliminary data.</text>
</comment>
<reference evidence="1" key="1">
    <citation type="submission" date="2013-12" db="EMBL/GenBank/DDBJ databases">
        <title>A Varibaculum cambriense genome reconstructed from a premature infant gut community with otherwise low bacterial novelty that shifts toward anaerobic metabolism during the third week of life.</title>
        <authorList>
            <person name="Brown C.T."/>
            <person name="Sharon I."/>
            <person name="Thomas B.C."/>
            <person name="Castelle C.J."/>
            <person name="Morowitz M.J."/>
            <person name="Banfield J.F."/>
        </authorList>
    </citation>
    <scope>NUCLEOTIDE SEQUENCE</scope>
</reference>
<protein>
    <submittedName>
        <fullName evidence="1">Uncharacterized protein</fullName>
    </submittedName>
</protein>
<feature type="non-terminal residue" evidence="1">
    <location>
        <position position="1"/>
    </location>
</feature>
<sequence length="58" mass="5844">LGQAPRGLDAYDPGRLTAGADEAHLGSGTIGLKVLETSGGEGEWVTCSCREAITEAVG</sequence>
<evidence type="ECO:0000313" key="1">
    <source>
        <dbReference type="EMBL" id="ETJ35236.1"/>
    </source>
</evidence>
<dbReference type="EMBL" id="AZMM01010373">
    <property type="protein sequence ID" value="ETJ35236.1"/>
    <property type="molecule type" value="Genomic_DNA"/>
</dbReference>
<proteinExistence type="predicted"/>
<name>W1XYI1_9ZZZZ</name>
<gene>
    <name evidence="1" type="ORF">Q604_UNBC10373G0001</name>
</gene>
<accession>W1XYI1</accession>